<gene>
    <name evidence="7" type="ORF">HR057_12070</name>
</gene>
<evidence type="ECO:0000256" key="4">
    <source>
        <dbReference type="PIRNR" id="PIRNR005690"/>
    </source>
</evidence>
<evidence type="ECO:0000256" key="3">
    <source>
        <dbReference type="ARBA" id="ARBA00023136"/>
    </source>
</evidence>
<feature type="compositionally biased region" description="Low complexity" evidence="5">
    <location>
        <begin position="1"/>
        <end position="14"/>
    </location>
</feature>
<dbReference type="Proteomes" id="UP000625804">
    <property type="component" value="Unassembled WGS sequence"/>
</dbReference>
<dbReference type="EMBL" id="JABTTE010000017">
    <property type="protein sequence ID" value="NSL52489.1"/>
    <property type="molecule type" value="Genomic_DNA"/>
</dbReference>
<keyword evidence="3 4" id="KW-0472">Membrane</keyword>
<keyword evidence="8" id="KW-1185">Reference proteome</keyword>
<reference evidence="7" key="1">
    <citation type="submission" date="2020-06" db="EMBL/GenBank/DDBJ databases">
        <title>A novel thermopfilic bacterium from Erzurum, Turkey.</title>
        <authorList>
            <person name="Adiguzel A."/>
            <person name="Ay H."/>
            <person name="Baltaci M.O."/>
        </authorList>
    </citation>
    <scope>NUCLEOTIDE SEQUENCE</scope>
    <source>
        <strain evidence="7">P2</strain>
    </source>
</reference>
<feature type="transmembrane region" description="Helical" evidence="6">
    <location>
        <begin position="288"/>
        <end position="309"/>
    </location>
</feature>
<evidence type="ECO:0000313" key="7">
    <source>
        <dbReference type="EMBL" id="NSL52489.1"/>
    </source>
</evidence>
<keyword evidence="6" id="KW-0812">Transmembrane</keyword>
<evidence type="ECO:0000256" key="6">
    <source>
        <dbReference type="SAM" id="Phobius"/>
    </source>
</evidence>
<comment type="caution">
    <text evidence="7">The sequence shown here is derived from an EMBL/GenBank/DDBJ whole genome shotgun (WGS) entry which is preliminary data.</text>
</comment>
<dbReference type="GO" id="GO:0005886">
    <property type="term" value="C:plasma membrane"/>
    <property type="evidence" value="ECO:0007669"/>
    <property type="project" value="UniProtKB-SubCell"/>
</dbReference>
<dbReference type="InterPro" id="IPR050768">
    <property type="entry name" value="UPF0353/GerABKA_families"/>
</dbReference>
<feature type="transmembrane region" description="Helical" evidence="6">
    <location>
        <begin position="330"/>
        <end position="349"/>
    </location>
</feature>
<sequence length="540" mass="60029">MQNKQSQGQFQQSSAVTKGGQGQTNSNGPKLTEQTQNQAFSTENLGPLNTNIVSNENIFRSIYQDCSDVIFRPFLIGKEKALLIYIEGMTNIEELDTNVLCRLMESSENDDTTDIRHLILKKVSISNVREIKTFSEAIHEISLGNPVIILDRQNIGISLGLSKWEKRAIEQPEAEMVVKGPREGFVETLSVNISLLRRKVRSPRLKIQILEIGRATKTNVAIVYLEGTIDKTLIEEAKNRLSRIDVDGIIDSGMVEQFIEDNPYSPFPQVLETERPDVVLANLLEGRLAILVDGSPFVIVVPISFYSLLQAGEDYYTRFLIASAIRWLRYLFLLISLLFPSLYVAVITYHQEMIPTTLLISMAASREQLPFPALVEALIMEVTFEALREAGLRLPKQVGAAVSIVGALVIGEAAVSAGIVSAPMVIVVAITGIASFTIPRYTASISLRMLRFPMIILAGSLGLLGIMLGLIIIIIHLCTLRSFGLPYLSPMAPMKTKEFKDVLIRAPIWKMNTRPRLTGWFNKFRQSAGLKPDPRKGGEK</sequence>
<comment type="subcellular location">
    <subcellularLocation>
        <location evidence="4">Cell membrane</location>
    </subcellularLocation>
    <subcellularLocation>
        <location evidence="1">Membrane</location>
        <topology evidence="1">Multi-pass membrane protein</topology>
    </subcellularLocation>
</comment>
<proteinExistence type="inferred from homology"/>
<protein>
    <submittedName>
        <fullName evidence="7">Spore germination protein</fullName>
    </submittedName>
</protein>
<dbReference type="AlphaFoldDB" id="A0A8J8GEN1"/>
<feature type="transmembrane region" description="Helical" evidence="6">
    <location>
        <begin position="425"/>
        <end position="443"/>
    </location>
</feature>
<feature type="transmembrane region" description="Helical" evidence="6">
    <location>
        <begin position="455"/>
        <end position="477"/>
    </location>
</feature>
<name>A0A8J8GEN1_9BACI</name>
<keyword evidence="6" id="KW-1133">Transmembrane helix</keyword>
<dbReference type="RefSeq" id="WP_173731745.1">
    <property type="nucleotide sequence ID" value="NZ_JABTTE010000017.1"/>
</dbReference>
<feature type="transmembrane region" description="Helical" evidence="6">
    <location>
        <begin position="399"/>
        <end position="419"/>
    </location>
</feature>
<accession>A0A8J8GEN1</accession>
<feature type="compositionally biased region" description="Polar residues" evidence="5">
    <location>
        <begin position="23"/>
        <end position="32"/>
    </location>
</feature>
<evidence type="ECO:0000256" key="2">
    <source>
        <dbReference type="ARBA" id="ARBA00005278"/>
    </source>
</evidence>
<organism evidence="7 8">
    <name type="scientific">Calidifontibacillus erzurumensis</name>
    <dbReference type="NCBI Taxonomy" id="2741433"/>
    <lineage>
        <taxon>Bacteria</taxon>
        <taxon>Bacillati</taxon>
        <taxon>Bacillota</taxon>
        <taxon>Bacilli</taxon>
        <taxon>Bacillales</taxon>
        <taxon>Bacillaceae</taxon>
        <taxon>Calidifontibacillus/Schinkia group</taxon>
        <taxon>Calidifontibacillus</taxon>
    </lineage>
</organism>
<dbReference type="GO" id="GO:0009847">
    <property type="term" value="P:spore germination"/>
    <property type="evidence" value="ECO:0007669"/>
    <property type="project" value="UniProtKB-UniRule"/>
</dbReference>
<dbReference type="PIRSF" id="PIRSF005690">
    <property type="entry name" value="GerBA"/>
    <property type="match status" value="1"/>
</dbReference>
<comment type="similarity">
    <text evidence="2 4">Belongs to the GerABKA family.</text>
</comment>
<dbReference type="PANTHER" id="PTHR22550">
    <property type="entry name" value="SPORE GERMINATION PROTEIN"/>
    <property type="match status" value="1"/>
</dbReference>
<evidence type="ECO:0000256" key="1">
    <source>
        <dbReference type="ARBA" id="ARBA00004141"/>
    </source>
</evidence>
<dbReference type="PANTHER" id="PTHR22550:SF5">
    <property type="entry name" value="LEUCINE ZIPPER PROTEIN 4"/>
    <property type="match status" value="1"/>
</dbReference>
<feature type="region of interest" description="Disordered" evidence="5">
    <location>
        <begin position="1"/>
        <end position="32"/>
    </location>
</feature>
<evidence type="ECO:0000256" key="5">
    <source>
        <dbReference type="SAM" id="MobiDB-lite"/>
    </source>
</evidence>
<dbReference type="InterPro" id="IPR004995">
    <property type="entry name" value="Spore_Ger"/>
</dbReference>
<dbReference type="Pfam" id="PF03323">
    <property type="entry name" value="GerA"/>
    <property type="match status" value="1"/>
</dbReference>
<evidence type="ECO:0000313" key="8">
    <source>
        <dbReference type="Proteomes" id="UP000625804"/>
    </source>
</evidence>